<dbReference type="OrthoDB" id="838220at2"/>
<dbReference type="KEGG" id="echi:FKX85_05045"/>
<dbReference type="RefSeq" id="WP_141613688.1">
    <property type="nucleotide sequence ID" value="NZ_CP041253.1"/>
</dbReference>
<organism evidence="1 2">
    <name type="scientific">Echinicola soli</name>
    <dbReference type="NCBI Taxonomy" id="2591634"/>
    <lineage>
        <taxon>Bacteria</taxon>
        <taxon>Pseudomonadati</taxon>
        <taxon>Bacteroidota</taxon>
        <taxon>Cytophagia</taxon>
        <taxon>Cytophagales</taxon>
        <taxon>Cyclobacteriaceae</taxon>
        <taxon>Echinicola</taxon>
    </lineage>
</organism>
<evidence type="ECO:0008006" key="3">
    <source>
        <dbReference type="Google" id="ProtNLM"/>
    </source>
</evidence>
<dbReference type="Proteomes" id="UP000316614">
    <property type="component" value="Chromosome"/>
</dbReference>
<protein>
    <recommendedName>
        <fullName evidence="3">Lipocalin-like domain-containing protein</fullName>
    </recommendedName>
</protein>
<reference evidence="1 2" key="1">
    <citation type="submission" date="2019-06" db="EMBL/GenBank/DDBJ databases">
        <title>Echinicola alkalisoli sp. nov. isolated from saline soil.</title>
        <authorList>
            <person name="Sun J.-Q."/>
            <person name="Xu L."/>
        </authorList>
    </citation>
    <scope>NUCLEOTIDE SEQUENCE [LARGE SCALE GENOMIC DNA]</scope>
    <source>
        <strain evidence="1 2">LN3S3</strain>
    </source>
</reference>
<gene>
    <name evidence="1" type="ORF">FKX85_05045</name>
</gene>
<accession>A0A514CF31</accession>
<dbReference type="AlphaFoldDB" id="A0A514CF31"/>
<keyword evidence="2" id="KW-1185">Reference proteome</keyword>
<evidence type="ECO:0000313" key="1">
    <source>
        <dbReference type="EMBL" id="QDH78432.1"/>
    </source>
</evidence>
<sequence length="156" mass="17658">MRKPVVFLITLLAISMNSCSDKNTGEGLNHSKNDILEVSFSDKTNLGELDRTALVGKWEHTGNPFEEGDPNKRIKSFELKPNSSAKVCYLDKEVVGKWHWKEVDLSEGSSEFKMYNAGLILEFFRNDKSKIFFGLKLDSIKVGVPLTLEKGKFKKL</sequence>
<proteinExistence type="predicted"/>
<name>A0A514CF31_9BACT</name>
<evidence type="ECO:0000313" key="2">
    <source>
        <dbReference type="Proteomes" id="UP000316614"/>
    </source>
</evidence>
<dbReference type="EMBL" id="CP041253">
    <property type="protein sequence ID" value="QDH78432.1"/>
    <property type="molecule type" value="Genomic_DNA"/>
</dbReference>